<accession>A0A8S9HC37</accession>
<evidence type="ECO:0000313" key="5">
    <source>
        <dbReference type="Proteomes" id="UP000712281"/>
    </source>
</evidence>
<dbReference type="GO" id="GO:0003677">
    <property type="term" value="F:DNA binding"/>
    <property type="evidence" value="ECO:0007669"/>
    <property type="project" value="UniProtKB-KW"/>
</dbReference>
<evidence type="ECO:0000259" key="3">
    <source>
        <dbReference type="Pfam" id="PF16900"/>
    </source>
</evidence>
<evidence type="ECO:0008006" key="6">
    <source>
        <dbReference type="Google" id="ProtNLM"/>
    </source>
</evidence>
<keyword evidence="1" id="KW-0238">DNA-binding</keyword>
<organism evidence="4 5">
    <name type="scientific">Brassica cretica</name>
    <name type="common">Mustard</name>
    <dbReference type="NCBI Taxonomy" id="69181"/>
    <lineage>
        <taxon>Eukaryota</taxon>
        <taxon>Viridiplantae</taxon>
        <taxon>Streptophyta</taxon>
        <taxon>Embryophyta</taxon>
        <taxon>Tracheophyta</taxon>
        <taxon>Spermatophyta</taxon>
        <taxon>Magnoliopsida</taxon>
        <taxon>eudicotyledons</taxon>
        <taxon>Gunneridae</taxon>
        <taxon>Pentapetalae</taxon>
        <taxon>rosids</taxon>
        <taxon>malvids</taxon>
        <taxon>Brassicales</taxon>
        <taxon>Brassicaceae</taxon>
        <taxon>Brassiceae</taxon>
        <taxon>Brassica</taxon>
    </lineage>
</organism>
<sequence>MVLEDATGTRIHASIDEDLIQIYEGKLSEGVAFFISNFTLVNYATEYRTNPFRTKIHSGIFKNDVLIDVVGQIVHVGALTEIYAKGKQTNKLNVILWDETASNLTCTLWGDYGKQLCDMRPRKDTTKKAKSVKIPPSNRSFVSKSQQYAPPAFKETSVYNQFIDLSSLSKAGSYKTARRKRMDILKLKPLNRTNQSSELLTKPEDIDDFVCFLASDSESDNDDDMDINVTATVTKQKNKQTPNITKDALFSAIGLTDTG</sequence>
<dbReference type="EMBL" id="QGKW02001940">
    <property type="protein sequence ID" value="KAF2556085.1"/>
    <property type="molecule type" value="Genomic_DNA"/>
</dbReference>
<evidence type="ECO:0000259" key="2">
    <source>
        <dbReference type="Pfam" id="PF02721"/>
    </source>
</evidence>
<dbReference type="InterPro" id="IPR031657">
    <property type="entry name" value="REPA_OB_2"/>
</dbReference>
<dbReference type="Gene3D" id="2.40.50.140">
    <property type="entry name" value="Nucleic acid-binding proteins"/>
    <property type="match status" value="2"/>
</dbReference>
<dbReference type="SUPFAM" id="SSF50249">
    <property type="entry name" value="Nucleic acid-binding proteins"/>
    <property type="match status" value="1"/>
</dbReference>
<dbReference type="Pfam" id="PF16900">
    <property type="entry name" value="REPA_OB_2"/>
    <property type="match status" value="1"/>
</dbReference>
<protein>
    <recommendedName>
        <fullName evidence="6">Replication protein A OB domain-containing protein</fullName>
    </recommendedName>
</protein>
<evidence type="ECO:0000313" key="4">
    <source>
        <dbReference type="EMBL" id="KAF2556085.1"/>
    </source>
</evidence>
<dbReference type="Pfam" id="PF02721">
    <property type="entry name" value="DUF223"/>
    <property type="match status" value="1"/>
</dbReference>
<proteinExistence type="predicted"/>
<dbReference type="Proteomes" id="UP000712281">
    <property type="component" value="Unassembled WGS sequence"/>
</dbReference>
<reference evidence="4" key="1">
    <citation type="submission" date="2019-12" db="EMBL/GenBank/DDBJ databases">
        <title>Genome sequencing and annotation of Brassica cretica.</title>
        <authorList>
            <person name="Studholme D.J."/>
            <person name="Sarris P.F."/>
        </authorList>
    </citation>
    <scope>NUCLEOTIDE SEQUENCE</scope>
    <source>
        <strain evidence="4">PFS-001/15</strain>
        <tissue evidence="4">Leaf</tissue>
    </source>
</reference>
<gene>
    <name evidence="4" type="ORF">F2Q68_00013609</name>
</gene>
<dbReference type="InterPro" id="IPR012340">
    <property type="entry name" value="NA-bd_OB-fold"/>
</dbReference>
<feature type="domain" description="Replication protein A OB" evidence="3">
    <location>
        <begin position="62"/>
        <end position="117"/>
    </location>
</feature>
<dbReference type="PANTHER" id="PTHR47165:SF4">
    <property type="entry name" value="OS03G0429900 PROTEIN"/>
    <property type="match status" value="1"/>
</dbReference>
<feature type="domain" description="Replication protein A 70 kDa DNA-binding subunit B/D first OB fold" evidence="2">
    <location>
        <begin position="1"/>
        <end position="56"/>
    </location>
</feature>
<dbReference type="PANTHER" id="PTHR47165">
    <property type="entry name" value="OS03G0429900 PROTEIN"/>
    <property type="match status" value="1"/>
</dbReference>
<comment type="caution">
    <text evidence="4">The sequence shown here is derived from an EMBL/GenBank/DDBJ whole genome shotgun (WGS) entry which is preliminary data.</text>
</comment>
<dbReference type="InterPro" id="IPR003871">
    <property type="entry name" value="RFA1B/D_OB_1st"/>
</dbReference>
<dbReference type="AlphaFoldDB" id="A0A8S9HC37"/>
<evidence type="ECO:0000256" key="1">
    <source>
        <dbReference type="ARBA" id="ARBA00023125"/>
    </source>
</evidence>
<name>A0A8S9HC37_BRACR</name>